<evidence type="ECO:0000313" key="5">
    <source>
        <dbReference type="Proteomes" id="UP001190640"/>
    </source>
</evidence>
<organism evidence="5 6">
    <name type="scientific">Eublepharis macularius</name>
    <name type="common">Leopard gecko</name>
    <name type="synonym">Cyrtodactylus macularius</name>
    <dbReference type="NCBI Taxonomy" id="481883"/>
    <lineage>
        <taxon>Eukaryota</taxon>
        <taxon>Metazoa</taxon>
        <taxon>Chordata</taxon>
        <taxon>Craniata</taxon>
        <taxon>Vertebrata</taxon>
        <taxon>Euteleostomi</taxon>
        <taxon>Lepidosauria</taxon>
        <taxon>Squamata</taxon>
        <taxon>Bifurcata</taxon>
        <taxon>Gekkota</taxon>
        <taxon>Eublepharidae</taxon>
        <taxon>Eublepharinae</taxon>
        <taxon>Eublepharis</taxon>
    </lineage>
</organism>
<dbReference type="Pfam" id="PF01419">
    <property type="entry name" value="Jacalin"/>
    <property type="match status" value="1"/>
</dbReference>
<feature type="chain" id="PRO_5041657616" evidence="3">
    <location>
        <begin position="19"/>
        <end position="168"/>
    </location>
</feature>
<name>A0AA97LBY4_EUBMA</name>
<sequence length="168" mass="18740">MFRLILLVLLCCATSISAGMIKKRSASHSGEYGGNGGSHFSHAMNQLDGPITALRIRVSSSYITGLQVRYGRDWSDYEGGSRGEFHDIFLYPTESITRVSGMSDSYLRKLEFYTSFRRHISVGANAGTTFSAIPQFPNSVLSYLSGRSDSSYVYAINFHWNVRPNEEN</sequence>
<dbReference type="PROSITE" id="PS51752">
    <property type="entry name" value="JACALIN_LECTIN"/>
    <property type="match status" value="1"/>
</dbReference>
<proteinExistence type="predicted"/>
<reference evidence="6" key="1">
    <citation type="submission" date="2025-08" db="UniProtKB">
        <authorList>
            <consortium name="RefSeq"/>
        </authorList>
    </citation>
    <scope>IDENTIFICATION</scope>
    <source>
        <tissue evidence="6">Blood</tissue>
    </source>
</reference>
<dbReference type="Gene3D" id="2.100.10.30">
    <property type="entry name" value="Jacalin-like lectin domain"/>
    <property type="match status" value="1"/>
</dbReference>
<dbReference type="SUPFAM" id="SSF51101">
    <property type="entry name" value="Mannose-binding lectins"/>
    <property type="match status" value="1"/>
</dbReference>
<accession>A0AA97LBY4</accession>
<dbReference type="InterPro" id="IPR036404">
    <property type="entry name" value="Jacalin-like_lectin_dom_sf"/>
</dbReference>
<gene>
    <name evidence="6" type="primary">LOC129339542</name>
</gene>
<feature type="signal peptide" evidence="3">
    <location>
        <begin position="1"/>
        <end position="18"/>
    </location>
</feature>
<dbReference type="InterPro" id="IPR052321">
    <property type="entry name" value="PolyBind_ProtTraffic"/>
</dbReference>
<keyword evidence="2" id="KW-0430">Lectin</keyword>
<dbReference type="PANTHER" id="PTHR33589">
    <property type="entry name" value="OS11G0524900 PROTEIN"/>
    <property type="match status" value="1"/>
</dbReference>
<evidence type="ECO:0000259" key="4">
    <source>
        <dbReference type="PROSITE" id="PS51752"/>
    </source>
</evidence>
<evidence type="ECO:0000256" key="3">
    <source>
        <dbReference type="SAM" id="SignalP"/>
    </source>
</evidence>
<dbReference type="KEGG" id="emc:129339542"/>
<dbReference type="GO" id="GO:0030246">
    <property type="term" value="F:carbohydrate binding"/>
    <property type="evidence" value="ECO:0007669"/>
    <property type="project" value="UniProtKB-KW"/>
</dbReference>
<dbReference type="SMART" id="SM00915">
    <property type="entry name" value="Jacalin"/>
    <property type="match status" value="1"/>
</dbReference>
<dbReference type="AlphaFoldDB" id="A0AA97LBY4"/>
<keyword evidence="5" id="KW-1185">Reference proteome</keyword>
<dbReference type="Proteomes" id="UP001190640">
    <property type="component" value="Chromosome 12"/>
</dbReference>
<feature type="domain" description="Jacalin-type lectin" evidence="4">
    <location>
        <begin position="26"/>
        <end position="162"/>
    </location>
</feature>
<evidence type="ECO:0000256" key="1">
    <source>
        <dbReference type="ARBA" id="ARBA00022729"/>
    </source>
</evidence>
<evidence type="ECO:0000313" key="6">
    <source>
        <dbReference type="RefSeq" id="XP_054850098.1"/>
    </source>
</evidence>
<dbReference type="InterPro" id="IPR001229">
    <property type="entry name" value="Jacalin-like_lectin_dom"/>
</dbReference>
<keyword evidence="1 3" id="KW-0732">Signal</keyword>
<protein>
    <submittedName>
        <fullName evidence="6">Zymogen granule membrane protein 16-like</fullName>
    </submittedName>
</protein>
<dbReference type="PANTHER" id="PTHR33589:SF4">
    <property type="entry name" value="ZYMOGEN GRANULE MEMBRANE PROTEIN 16"/>
    <property type="match status" value="1"/>
</dbReference>
<evidence type="ECO:0000256" key="2">
    <source>
        <dbReference type="ARBA" id="ARBA00022734"/>
    </source>
</evidence>
<dbReference type="GeneID" id="129339542"/>
<dbReference type="RefSeq" id="XP_054850098.1">
    <property type="nucleotide sequence ID" value="XM_054994123.1"/>
</dbReference>